<evidence type="ECO:0000256" key="1">
    <source>
        <dbReference type="SAM" id="Phobius"/>
    </source>
</evidence>
<dbReference type="SUPFAM" id="SSF48371">
    <property type="entry name" value="ARM repeat"/>
    <property type="match status" value="1"/>
</dbReference>
<dbReference type="EMBL" id="OU466861">
    <property type="protein sequence ID" value="CAH2065683.1"/>
    <property type="molecule type" value="Genomic_DNA"/>
</dbReference>
<accession>A0AAU9SIX5</accession>
<dbReference type="GO" id="GO:0015098">
    <property type="term" value="F:molybdate ion transmembrane transporter activity"/>
    <property type="evidence" value="ECO:0007669"/>
    <property type="project" value="InterPro"/>
</dbReference>
<gene>
    <name evidence="2" type="ORF">TAV2_LOCUS16539</name>
</gene>
<dbReference type="Pfam" id="PF05631">
    <property type="entry name" value="MFS_5"/>
    <property type="match status" value="1"/>
</dbReference>
<keyword evidence="3" id="KW-1185">Reference proteome</keyword>
<dbReference type="InterPro" id="IPR008509">
    <property type="entry name" value="MOT2/MFSD5"/>
</dbReference>
<keyword evidence="1" id="KW-0472">Membrane</keyword>
<keyword evidence="1" id="KW-0812">Transmembrane</keyword>
<dbReference type="InterPro" id="IPR016024">
    <property type="entry name" value="ARM-type_fold"/>
</dbReference>
<reference evidence="2 3" key="1">
    <citation type="submission" date="2022-03" db="EMBL/GenBank/DDBJ databases">
        <authorList>
            <person name="Nunn A."/>
            <person name="Chopra R."/>
            <person name="Nunn A."/>
            <person name="Contreras Garrido A."/>
        </authorList>
    </citation>
    <scope>NUCLEOTIDE SEQUENCE [LARGE SCALE GENOMIC DNA]</scope>
</reference>
<name>A0AAU9SIX5_THLAR</name>
<dbReference type="GO" id="GO:0016020">
    <property type="term" value="C:membrane"/>
    <property type="evidence" value="ECO:0007669"/>
    <property type="project" value="InterPro"/>
</dbReference>
<dbReference type="Gene3D" id="1.25.40.180">
    <property type="match status" value="1"/>
</dbReference>
<feature type="transmembrane region" description="Helical" evidence="1">
    <location>
        <begin position="46"/>
        <end position="70"/>
    </location>
</feature>
<evidence type="ECO:0000313" key="2">
    <source>
        <dbReference type="EMBL" id="CAH2065683.1"/>
    </source>
</evidence>
<dbReference type="AlphaFoldDB" id="A0AAU9SIX5"/>
<organism evidence="2 3">
    <name type="scientific">Thlaspi arvense</name>
    <name type="common">Field penny-cress</name>
    <dbReference type="NCBI Taxonomy" id="13288"/>
    <lineage>
        <taxon>Eukaryota</taxon>
        <taxon>Viridiplantae</taxon>
        <taxon>Streptophyta</taxon>
        <taxon>Embryophyta</taxon>
        <taxon>Tracheophyta</taxon>
        <taxon>Spermatophyta</taxon>
        <taxon>Magnoliopsida</taxon>
        <taxon>eudicotyledons</taxon>
        <taxon>Gunneridae</taxon>
        <taxon>Pentapetalae</taxon>
        <taxon>rosids</taxon>
        <taxon>malvids</taxon>
        <taxon>Brassicales</taxon>
        <taxon>Brassicaceae</taxon>
        <taxon>Thlaspideae</taxon>
        <taxon>Thlaspi</taxon>
    </lineage>
</organism>
<evidence type="ECO:0000313" key="3">
    <source>
        <dbReference type="Proteomes" id="UP000836841"/>
    </source>
</evidence>
<dbReference type="Proteomes" id="UP000836841">
    <property type="component" value="Chromosome 5"/>
</dbReference>
<protein>
    <submittedName>
        <fullName evidence="2">Uncharacterized protein</fullName>
    </submittedName>
</protein>
<proteinExistence type="predicted"/>
<keyword evidence="1" id="KW-1133">Transmembrane helix</keyword>
<sequence length="155" mass="17390">MMVEPDWRQTQTLKTARGSYCESRGRGLFCRSCLKYWIASPNFSDFIAALIAVVNSTFPLIGGLLLKIVVMIRWESALKMGIDTRELFFYETYNDAGDWLPVLMCITFTPYDFGNGDIGQLFIAGFGSSMLFETIVGSLTDNSESFFISSSSPCY</sequence>